<dbReference type="AlphaFoldDB" id="A0A9P4R3J7"/>
<sequence length="167" mass="18838">MRGRAVLRSAVLTDRSDSFVELSRSALFFLRSCILVRVPALPCAELSSKAPFHIRRLRLKRPISSKDLDIRVDPEHHGINHGHGLDTRSSSANSSRGWNARTCAIRARRPVPRLGIHVVEWCVGCQAHVARKLSCFRSLALTLFIPYSSQPQRPRDSSCPSISRFWI</sequence>
<dbReference type="EMBL" id="ML996129">
    <property type="protein sequence ID" value="KAF2736054.1"/>
    <property type="molecule type" value="Genomic_DNA"/>
</dbReference>
<accession>A0A9P4R3J7</accession>
<reference evidence="1" key="1">
    <citation type="journal article" date="2020" name="Stud. Mycol.">
        <title>101 Dothideomycetes genomes: a test case for predicting lifestyles and emergence of pathogens.</title>
        <authorList>
            <person name="Haridas S."/>
            <person name="Albert R."/>
            <person name="Binder M."/>
            <person name="Bloem J."/>
            <person name="Labutti K."/>
            <person name="Salamov A."/>
            <person name="Andreopoulos B."/>
            <person name="Baker S."/>
            <person name="Barry K."/>
            <person name="Bills G."/>
            <person name="Bluhm B."/>
            <person name="Cannon C."/>
            <person name="Castanera R."/>
            <person name="Culley D."/>
            <person name="Daum C."/>
            <person name="Ezra D."/>
            <person name="Gonzalez J."/>
            <person name="Henrissat B."/>
            <person name="Kuo A."/>
            <person name="Liang C."/>
            <person name="Lipzen A."/>
            <person name="Lutzoni F."/>
            <person name="Magnuson J."/>
            <person name="Mondo S."/>
            <person name="Nolan M."/>
            <person name="Ohm R."/>
            <person name="Pangilinan J."/>
            <person name="Park H.-J."/>
            <person name="Ramirez L."/>
            <person name="Alfaro M."/>
            <person name="Sun H."/>
            <person name="Tritt A."/>
            <person name="Yoshinaga Y."/>
            <person name="Zwiers L.-H."/>
            <person name="Turgeon B."/>
            <person name="Goodwin S."/>
            <person name="Spatafora J."/>
            <person name="Crous P."/>
            <person name="Grigoriev I."/>
        </authorList>
    </citation>
    <scope>NUCLEOTIDE SEQUENCE</scope>
    <source>
        <strain evidence="1">CBS 125425</strain>
    </source>
</reference>
<proteinExistence type="predicted"/>
<name>A0A9P4R3J7_9PLEO</name>
<evidence type="ECO:0000313" key="1">
    <source>
        <dbReference type="EMBL" id="KAF2736054.1"/>
    </source>
</evidence>
<organism evidence="1 2">
    <name type="scientific">Polyplosphaeria fusca</name>
    <dbReference type="NCBI Taxonomy" id="682080"/>
    <lineage>
        <taxon>Eukaryota</taxon>
        <taxon>Fungi</taxon>
        <taxon>Dikarya</taxon>
        <taxon>Ascomycota</taxon>
        <taxon>Pezizomycotina</taxon>
        <taxon>Dothideomycetes</taxon>
        <taxon>Pleosporomycetidae</taxon>
        <taxon>Pleosporales</taxon>
        <taxon>Tetraplosphaeriaceae</taxon>
        <taxon>Polyplosphaeria</taxon>
    </lineage>
</organism>
<protein>
    <submittedName>
        <fullName evidence="1">Uncharacterized protein</fullName>
    </submittedName>
</protein>
<evidence type="ECO:0000313" key="2">
    <source>
        <dbReference type="Proteomes" id="UP000799444"/>
    </source>
</evidence>
<keyword evidence="2" id="KW-1185">Reference proteome</keyword>
<comment type="caution">
    <text evidence="1">The sequence shown here is derived from an EMBL/GenBank/DDBJ whole genome shotgun (WGS) entry which is preliminary data.</text>
</comment>
<dbReference type="Proteomes" id="UP000799444">
    <property type="component" value="Unassembled WGS sequence"/>
</dbReference>
<gene>
    <name evidence="1" type="ORF">EJ04DRAFT_177062</name>
</gene>